<evidence type="ECO:0000313" key="2">
    <source>
        <dbReference type="Proteomes" id="UP000231194"/>
    </source>
</evidence>
<gene>
    <name evidence="1" type="ORF">CVM73_18215</name>
</gene>
<name>A0A2M8R792_9BRAD</name>
<comment type="caution">
    <text evidence="1">The sequence shown here is derived from an EMBL/GenBank/DDBJ whole genome shotgun (WGS) entry which is preliminary data.</text>
</comment>
<keyword evidence="2" id="KW-1185">Reference proteome</keyword>
<proteinExistence type="predicted"/>
<accession>A0A2M8R792</accession>
<sequence length="91" mass="10060">MKASEWQSQKLSDSEVVQTCGPEFGQRGRKSIGLKHQPAGPQFIYPGAELRGSIGPDQRSMCAHAYYEIAMRSELQFRTEAVALFSAAAIR</sequence>
<reference evidence="1 2" key="1">
    <citation type="submission" date="2017-11" db="EMBL/GenBank/DDBJ databases">
        <title>Bradyrhizobium forestalis sp. nov., an efficient nitrogen-fixing bacterium isolated from nodules of forest legume species in the Amazon.</title>
        <authorList>
            <person name="Costa E.M."/>
            <person name="Guimaraes A."/>
            <person name="Carvalho T.S."/>
            <person name="Rodrigues T.L."/>
            <person name="Ribeiro P.R.A."/>
            <person name="Lebbe L."/>
            <person name="Willems A."/>
            <person name="Moreira F.M.S."/>
        </authorList>
    </citation>
    <scope>NUCLEOTIDE SEQUENCE [LARGE SCALE GENOMIC DNA]</scope>
    <source>
        <strain evidence="1 2">INPA54B</strain>
    </source>
</reference>
<protein>
    <submittedName>
        <fullName evidence="1">Uncharacterized protein</fullName>
    </submittedName>
</protein>
<evidence type="ECO:0000313" key="1">
    <source>
        <dbReference type="EMBL" id="PJG53695.1"/>
    </source>
</evidence>
<dbReference type="AlphaFoldDB" id="A0A2M8R792"/>
<organism evidence="1 2">
    <name type="scientific">Bradyrhizobium forestalis</name>
    <dbReference type="NCBI Taxonomy" id="1419263"/>
    <lineage>
        <taxon>Bacteria</taxon>
        <taxon>Pseudomonadati</taxon>
        <taxon>Pseudomonadota</taxon>
        <taxon>Alphaproteobacteria</taxon>
        <taxon>Hyphomicrobiales</taxon>
        <taxon>Nitrobacteraceae</taxon>
        <taxon>Bradyrhizobium</taxon>
    </lineage>
</organism>
<dbReference type="Proteomes" id="UP000231194">
    <property type="component" value="Unassembled WGS sequence"/>
</dbReference>
<dbReference type="EMBL" id="PGVG01000014">
    <property type="protein sequence ID" value="PJG53695.1"/>
    <property type="molecule type" value="Genomic_DNA"/>
</dbReference>